<proteinExistence type="predicted"/>
<name>A0A9N9TCZ2_DIABA</name>
<evidence type="ECO:0000313" key="1">
    <source>
        <dbReference type="EMBL" id="CAG9840933.1"/>
    </source>
</evidence>
<organism evidence="1 2">
    <name type="scientific">Diabrotica balteata</name>
    <name type="common">Banded cucumber beetle</name>
    <dbReference type="NCBI Taxonomy" id="107213"/>
    <lineage>
        <taxon>Eukaryota</taxon>
        <taxon>Metazoa</taxon>
        <taxon>Ecdysozoa</taxon>
        <taxon>Arthropoda</taxon>
        <taxon>Hexapoda</taxon>
        <taxon>Insecta</taxon>
        <taxon>Pterygota</taxon>
        <taxon>Neoptera</taxon>
        <taxon>Endopterygota</taxon>
        <taxon>Coleoptera</taxon>
        <taxon>Polyphaga</taxon>
        <taxon>Cucujiformia</taxon>
        <taxon>Chrysomeloidea</taxon>
        <taxon>Chrysomelidae</taxon>
        <taxon>Galerucinae</taxon>
        <taxon>Diabroticina</taxon>
        <taxon>Diabroticites</taxon>
        <taxon>Diabrotica</taxon>
    </lineage>
</organism>
<accession>A0A9N9TCZ2</accession>
<dbReference type="OrthoDB" id="6740956at2759"/>
<keyword evidence="2" id="KW-1185">Reference proteome</keyword>
<protein>
    <submittedName>
        <fullName evidence="1">Uncharacterized protein</fullName>
    </submittedName>
</protein>
<dbReference type="Proteomes" id="UP001153709">
    <property type="component" value="Chromosome 9"/>
</dbReference>
<reference evidence="1" key="1">
    <citation type="submission" date="2022-01" db="EMBL/GenBank/DDBJ databases">
        <authorList>
            <person name="King R."/>
        </authorList>
    </citation>
    <scope>NUCLEOTIDE SEQUENCE</scope>
</reference>
<gene>
    <name evidence="1" type="ORF">DIABBA_LOCUS13541</name>
</gene>
<dbReference type="AlphaFoldDB" id="A0A9N9TCZ2"/>
<sequence>MANQEPIMNKIAKRQMNWYGHLTRMQSNRITKKVYEAKNIGKRKRGRPRKKWIQQVVEARKFKQKSLEELKIMAGNRKEWKRCSTVLDRLETAMAMAGVHDIGRSSFICNSSVNNKCVLYSYCVDHMDEEQATYSHGTYTH</sequence>
<evidence type="ECO:0000313" key="2">
    <source>
        <dbReference type="Proteomes" id="UP001153709"/>
    </source>
</evidence>
<dbReference type="EMBL" id="OU898284">
    <property type="protein sequence ID" value="CAG9840933.1"/>
    <property type="molecule type" value="Genomic_DNA"/>
</dbReference>